<dbReference type="KEGG" id="cip:FZC35_02390"/>
<evidence type="ECO:0000256" key="6">
    <source>
        <dbReference type="ARBA" id="ARBA00024916"/>
    </source>
</evidence>
<feature type="domain" description="Transcription elongation factor GreA/GreB N-terminal" evidence="11">
    <location>
        <begin position="6"/>
        <end position="75"/>
    </location>
</feature>
<dbReference type="HAMAP" id="MF_00105">
    <property type="entry name" value="GreA_GreB"/>
    <property type="match status" value="1"/>
</dbReference>
<dbReference type="OrthoDB" id="9808774at2"/>
<dbReference type="PROSITE" id="PS00829">
    <property type="entry name" value="GREAB_1"/>
    <property type="match status" value="1"/>
</dbReference>
<dbReference type="PANTHER" id="PTHR30437">
    <property type="entry name" value="TRANSCRIPTION ELONGATION FACTOR GREA"/>
    <property type="match status" value="1"/>
</dbReference>
<dbReference type="NCBIfam" id="NF001261">
    <property type="entry name" value="PRK00226.1-2"/>
    <property type="match status" value="1"/>
</dbReference>
<dbReference type="NCBIfam" id="TIGR01462">
    <property type="entry name" value="greA"/>
    <property type="match status" value="1"/>
</dbReference>
<dbReference type="InterPro" id="IPR006359">
    <property type="entry name" value="Tscrpt_elong_fac_GreA"/>
</dbReference>
<dbReference type="Gene3D" id="3.10.50.30">
    <property type="entry name" value="Transcription elongation factor, GreA/GreB, C-terminal domain"/>
    <property type="match status" value="1"/>
</dbReference>
<evidence type="ECO:0000256" key="9">
    <source>
        <dbReference type="RuleBase" id="RU000556"/>
    </source>
</evidence>
<gene>
    <name evidence="8 12" type="primary">greA</name>
    <name evidence="12" type="ORF">FZC35_02390</name>
</gene>
<keyword evidence="5 8" id="KW-0804">Transcription</keyword>
<dbReference type="RefSeq" id="WP_148981050.1">
    <property type="nucleotide sequence ID" value="NZ_CP043315.1"/>
</dbReference>
<dbReference type="AlphaFoldDB" id="A0A5C0UEY4"/>
<dbReference type="Gene3D" id="1.10.287.180">
    <property type="entry name" value="Transcription elongation factor, GreA/GreB, N-terminal domain"/>
    <property type="match status" value="1"/>
</dbReference>
<comment type="function">
    <text evidence="6 8 9">Necessary for efficient RNA polymerase transcription elongation past template-encoded arresting sites. The arresting sites in DNA have the property of trapping a certain fraction of elongating RNA polymerases that pass through, resulting in locked ternary complexes. Cleavage of the nascent transcript by cleavage factors such as GreA or GreB allows the resumption of elongation from the new 3'terminus. GreA releases sequences of 2 to 3 nucleotides.</text>
</comment>
<name>A0A5C0UEY4_9PROT</name>
<dbReference type="Pfam" id="PF01272">
    <property type="entry name" value="GreA_GreB"/>
    <property type="match status" value="1"/>
</dbReference>
<evidence type="ECO:0000259" key="11">
    <source>
        <dbReference type="Pfam" id="PF03449"/>
    </source>
</evidence>
<evidence type="ECO:0000256" key="1">
    <source>
        <dbReference type="ARBA" id="ARBA00008213"/>
    </source>
</evidence>
<keyword evidence="4 8" id="KW-0238">DNA-binding</keyword>
<protein>
    <recommendedName>
        <fullName evidence="2 8">Transcription elongation factor GreA</fullName>
    </recommendedName>
    <alternativeName>
        <fullName evidence="7 8">Transcript cleavage factor GreA</fullName>
    </alternativeName>
</protein>
<reference evidence="12 13" key="1">
    <citation type="submission" date="2019-08" db="EMBL/GenBank/DDBJ databases">
        <title>Highly reduced genomes of protist endosymbionts show evolutionary convergence.</title>
        <authorList>
            <person name="George E."/>
            <person name="Husnik F."/>
            <person name="Tashyreva D."/>
            <person name="Prokopchuk G."/>
            <person name="Horak A."/>
            <person name="Kwong W.K."/>
            <person name="Lukes J."/>
            <person name="Keeling P.J."/>
        </authorList>
    </citation>
    <scope>NUCLEOTIDE SEQUENCE [LARGE SCALE GENOMIC DNA]</scope>
    <source>
        <strain evidence="12">1605</strain>
    </source>
</reference>
<evidence type="ECO:0000259" key="10">
    <source>
        <dbReference type="Pfam" id="PF01272"/>
    </source>
</evidence>
<dbReference type="GO" id="GO:0006354">
    <property type="term" value="P:DNA-templated transcription elongation"/>
    <property type="evidence" value="ECO:0007669"/>
    <property type="project" value="TreeGrafter"/>
</dbReference>
<dbReference type="Proteomes" id="UP000325155">
    <property type="component" value="Chromosome"/>
</dbReference>
<dbReference type="FunFam" id="3.10.50.30:FF:000001">
    <property type="entry name" value="Transcription elongation factor GreA"/>
    <property type="match status" value="1"/>
</dbReference>
<dbReference type="InterPro" id="IPR028624">
    <property type="entry name" value="Tscrpt_elong_fac_GreA/B"/>
</dbReference>
<keyword evidence="3 8" id="KW-0805">Transcription regulation</keyword>
<keyword evidence="12" id="KW-0648">Protein biosynthesis</keyword>
<proteinExistence type="inferred from homology"/>
<dbReference type="PANTHER" id="PTHR30437:SF4">
    <property type="entry name" value="TRANSCRIPTION ELONGATION FACTOR GREA"/>
    <property type="match status" value="1"/>
</dbReference>
<feature type="domain" description="Transcription elongation factor GreA/GreB C-terminal" evidence="10">
    <location>
        <begin position="83"/>
        <end position="156"/>
    </location>
</feature>
<dbReference type="SUPFAM" id="SSF46557">
    <property type="entry name" value="GreA transcript cleavage protein, N-terminal domain"/>
    <property type="match status" value="1"/>
</dbReference>
<evidence type="ECO:0000256" key="5">
    <source>
        <dbReference type="ARBA" id="ARBA00023163"/>
    </source>
</evidence>
<dbReference type="InterPro" id="IPR018151">
    <property type="entry name" value="TF_GreA/GreB_CS"/>
</dbReference>
<sequence>MNNYFPITKEGYKKLNDELFELENVKLPKIIEAIQKARALGDLSENAEYKAAKEMQGALESRRSYLRRRIPALRIIDFSNGFDDIRFGATITLCDLDNDAQVSYQLVGEDESDPDSGKISIKSPVGRSCLGRSEGDCFEVITPGGSREYEVIKILYK</sequence>
<dbReference type="NCBIfam" id="NF001263">
    <property type="entry name" value="PRK00226.1-4"/>
    <property type="match status" value="1"/>
</dbReference>
<dbReference type="PIRSF" id="PIRSF006092">
    <property type="entry name" value="GreA_GreB"/>
    <property type="match status" value="1"/>
</dbReference>
<comment type="similarity">
    <text evidence="1 8 9">Belongs to the GreA/GreB family.</text>
</comment>
<dbReference type="InterPro" id="IPR036953">
    <property type="entry name" value="GreA/GreB_C_sf"/>
</dbReference>
<evidence type="ECO:0000256" key="2">
    <source>
        <dbReference type="ARBA" id="ARBA00013729"/>
    </source>
</evidence>
<dbReference type="InterPro" id="IPR001437">
    <property type="entry name" value="Tscrpt_elong_fac_GreA/B_C"/>
</dbReference>
<dbReference type="GO" id="GO:0032784">
    <property type="term" value="P:regulation of DNA-templated transcription elongation"/>
    <property type="evidence" value="ECO:0007669"/>
    <property type="project" value="UniProtKB-UniRule"/>
</dbReference>
<evidence type="ECO:0000313" key="13">
    <source>
        <dbReference type="Proteomes" id="UP000325155"/>
    </source>
</evidence>
<dbReference type="InterPro" id="IPR022691">
    <property type="entry name" value="Tscrpt_elong_fac_GreA/B_N"/>
</dbReference>
<dbReference type="EMBL" id="CP043315">
    <property type="protein sequence ID" value="QEK38203.1"/>
    <property type="molecule type" value="Genomic_DNA"/>
</dbReference>
<dbReference type="FunFam" id="1.10.287.180:FF:000001">
    <property type="entry name" value="Transcription elongation factor GreA"/>
    <property type="match status" value="1"/>
</dbReference>
<evidence type="ECO:0000256" key="7">
    <source>
        <dbReference type="ARBA" id="ARBA00030776"/>
    </source>
</evidence>
<keyword evidence="13" id="KW-1185">Reference proteome</keyword>
<evidence type="ECO:0000313" key="12">
    <source>
        <dbReference type="EMBL" id="QEK38203.1"/>
    </source>
</evidence>
<dbReference type="SUPFAM" id="SSF54534">
    <property type="entry name" value="FKBP-like"/>
    <property type="match status" value="1"/>
</dbReference>
<dbReference type="InterPro" id="IPR023459">
    <property type="entry name" value="Tscrpt_elong_fac_GreA/B_fam"/>
</dbReference>
<dbReference type="GO" id="GO:0003677">
    <property type="term" value="F:DNA binding"/>
    <property type="evidence" value="ECO:0007669"/>
    <property type="project" value="UniProtKB-UniRule"/>
</dbReference>
<dbReference type="GO" id="GO:0003746">
    <property type="term" value="F:translation elongation factor activity"/>
    <property type="evidence" value="ECO:0007669"/>
    <property type="project" value="UniProtKB-KW"/>
</dbReference>
<evidence type="ECO:0000256" key="8">
    <source>
        <dbReference type="HAMAP-Rule" id="MF_00105"/>
    </source>
</evidence>
<organism evidence="12 13">
    <name type="scientific">Candidatus Cytomitobacter indipagum</name>
    <dbReference type="NCBI Taxonomy" id="2601575"/>
    <lineage>
        <taxon>Bacteria</taxon>
        <taxon>Pseudomonadati</taxon>
        <taxon>Pseudomonadota</taxon>
        <taxon>Alphaproteobacteria</taxon>
        <taxon>Holosporales</taxon>
        <taxon>Holosporaceae</taxon>
        <taxon>Candidatus Cytomitobacter</taxon>
    </lineage>
</organism>
<evidence type="ECO:0000256" key="3">
    <source>
        <dbReference type="ARBA" id="ARBA00023015"/>
    </source>
</evidence>
<dbReference type="Pfam" id="PF03449">
    <property type="entry name" value="GreA_GreB_N"/>
    <property type="match status" value="1"/>
</dbReference>
<dbReference type="GO" id="GO:0070063">
    <property type="term" value="F:RNA polymerase binding"/>
    <property type="evidence" value="ECO:0007669"/>
    <property type="project" value="InterPro"/>
</dbReference>
<evidence type="ECO:0000256" key="4">
    <source>
        <dbReference type="ARBA" id="ARBA00023125"/>
    </source>
</evidence>
<accession>A0A5C0UEY4</accession>
<keyword evidence="12" id="KW-0251">Elongation factor</keyword>
<dbReference type="InterPro" id="IPR036805">
    <property type="entry name" value="Tscrpt_elong_fac_GreA/B_N_sf"/>
</dbReference>